<evidence type="ECO:0000256" key="3">
    <source>
        <dbReference type="ARBA" id="ARBA00022692"/>
    </source>
</evidence>
<keyword evidence="2" id="KW-1003">Cell membrane</keyword>
<feature type="domain" description="Sulfatase N-terminal" evidence="7">
    <location>
        <begin position="274"/>
        <end position="453"/>
    </location>
</feature>
<feature type="transmembrane region" description="Helical" evidence="6">
    <location>
        <begin position="21"/>
        <end position="43"/>
    </location>
</feature>
<gene>
    <name evidence="8" type="ORF">BHC49_08375</name>
</gene>
<dbReference type="EMBL" id="MEIS01000113">
    <property type="protein sequence ID" value="PIT54545.1"/>
    <property type="molecule type" value="Genomic_DNA"/>
</dbReference>
<comment type="subcellular location">
    <subcellularLocation>
        <location evidence="1">Cell membrane</location>
        <topology evidence="1">Multi-pass membrane protein</topology>
    </subcellularLocation>
</comment>
<keyword evidence="4 6" id="KW-1133">Transmembrane helix</keyword>
<name>A0A2N9XXD8_9NEIS</name>
<evidence type="ECO:0000256" key="5">
    <source>
        <dbReference type="ARBA" id="ARBA00023136"/>
    </source>
</evidence>
<evidence type="ECO:0000259" key="7">
    <source>
        <dbReference type="Pfam" id="PF00884"/>
    </source>
</evidence>
<dbReference type="SUPFAM" id="SSF53649">
    <property type="entry name" value="Alkaline phosphatase-like"/>
    <property type="match status" value="1"/>
</dbReference>
<dbReference type="InterPro" id="IPR050448">
    <property type="entry name" value="OpgB/LTA_synthase_biosynth"/>
</dbReference>
<evidence type="ECO:0000256" key="6">
    <source>
        <dbReference type="SAM" id="Phobius"/>
    </source>
</evidence>
<feature type="transmembrane region" description="Helical" evidence="6">
    <location>
        <begin position="73"/>
        <end position="92"/>
    </location>
</feature>
<dbReference type="PANTHER" id="PTHR47371">
    <property type="entry name" value="LIPOTEICHOIC ACID SYNTHASE"/>
    <property type="match status" value="1"/>
</dbReference>
<keyword evidence="3 6" id="KW-0812">Transmembrane</keyword>
<evidence type="ECO:0000256" key="1">
    <source>
        <dbReference type="ARBA" id="ARBA00004651"/>
    </source>
</evidence>
<reference evidence="8" key="1">
    <citation type="journal article" date="2017" name="MBio">
        <title>Type VI secretion-mediated competition in the bee gut microbiome.</title>
        <authorList>
            <person name="Steele M.I."/>
            <person name="Kwong W.K."/>
            <person name="Powell J.E."/>
            <person name="Whiteley M."/>
            <person name="Moran N.A."/>
        </authorList>
    </citation>
    <scope>NUCLEOTIDE SEQUENCE [LARGE SCALE GENOMIC DNA]</scope>
    <source>
        <strain evidence="8">Nev3CBA3</strain>
    </source>
</reference>
<accession>A0A2N9XXD8</accession>
<evidence type="ECO:0000256" key="4">
    <source>
        <dbReference type="ARBA" id="ARBA00022989"/>
    </source>
</evidence>
<evidence type="ECO:0000313" key="9">
    <source>
        <dbReference type="Proteomes" id="UP000229434"/>
    </source>
</evidence>
<feature type="transmembrane region" description="Helical" evidence="6">
    <location>
        <begin position="117"/>
        <end position="141"/>
    </location>
</feature>
<organism evidence="8 9">
    <name type="scientific">Snodgrassella alvi</name>
    <dbReference type="NCBI Taxonomy" id="1196083"/>
    <lineage>
        <taxon>Bacteria</taxon>
        <taxon>Pseudomonadati</taxon>
        <taxon>Pseudomonadota</taxon>
        <taxon>Betaproteobacteria</taxon>
        <taxon>Neisseriales</taxon>
        <taxon>Neisseriaceae</taxon>
        <taxon>Snodgrassella</taxon>
    </lineage>
</organism>
<protein>
    <recommendedName>
        <fullName evidence="7">Sulfatase N-terminal domain-containing protein</fullName>
    </recommendedName>
</protein>
<proteinExistence type="predicted"/>
<feature type="transmembrane region" description="Helical" evidence="6">
    <location>
        <begin position="49"/>
        <end position="66"/>
    </location>
</feature>
<dbReference type="Pfam" id="PF00884">
    <property type="entry name" value="Sulfatase"/>
    <property type="match status" value="1"/>
</dbReference>
<evidence type="ECO:0000256" key="2">
    <source>
        <dbReference type="ARBA" id="ARBA00022475"/>
    </source>
</evidence>
<comment type="caution">
    <text evidence="8">The sequence shown here is derived from an EMBL/GenBank/DDBJ whole genome shotgun (WGS) entry which is preliminary data.</text>
</comment>
<evidence type="ECO:0000313" key="8">
    <source>
        <dbReference type="EMBL" id="PIT54545.1"/>
    </source>
</evidence>
<dbReference type="InterPro" id="IPR017850">
    <property type="entry name" value="Alkaline_phosphatase_core_sf"/>
</dbReference>
<dbReference type="Proteomes" id="UP000229434">
    <property type="component" value="Unassembled WGS sequence"/>
</dbReference>
<feature type="transmembrane region" description="Helical" evidence="6">
    <location>
        <begin position="148"/>
        <end position="166"/>
    </location>
</feature>
<sequence length="475" mass="56000">MIFAAHFPLFTRTARLIKQYLPLRLWLLLALYLLLSNGFFWLAHIWVHGQRYVIVLEYVWILPLLCLRRRWSLILFTIAYTGIYIFDILYWVKQFYHYDNLAEFIELLHFIPQAPKLYWQFIALFVCNLILSLFLILKFVVRLASVKMIVPIALLYLVFSVFFYDYRGTDLSDRYQTVGWWGSYYEVIKNRRFNMEFFWLGTIKPDFYDWPHGGVLQKQIDMQLPPKKILFVLNESWGVFIPDHGSINASVVAPLLDVANVQMLAQGENPALHNTTTGEIRELCDLKAKSMNFMLGPFDKFKQCVPNKLRQQGYEVQSFHAAFAKMYNRKDWYPYMGLKNAYFYPKFSNIQHCHSFPGACDFNVIHDISAANKSAKDKSFIYWLTLNTHHPYSEHDILNYAYDCKQPLFEGRQEACRNLNLQHQFFKILADEIKAGGFKDTDIVVVGDHSPPIMFDKYKDSFKPDSVPFIHVRVH</sequence>
<dbReference type="InterPro" id="IPR000917">
    <property type="entry name" value="Sulfatase_N"/>
</dbReference>
<dbReference type="RefSeq" id="WP_100137716.1">
    <property type="nucleotide sequence ID" value="NZ_MEIS01000113.1"/>
</dbReference>
<dbReference type="GO" id="GO:0005886">
    <property type="term" value="C:plasma membrane"/>
    <property type="evidence" value="ECO:0007669"/>
    <property type="project" value="UniProtKB-SubCell"/>
</dbReference>
<dbReference type="Gene3D" id="3.40.720.10">
    <property type="entry name" value="Alkaline Phosphatase, subunit A"/>
    <property type="match status" value="1"/>
</dbReference>
<dbReference type="AlphaFoldDB" id="A0A2N9XXD8"/>
<dbReference type="PANTHER" id="PTHR47371:SF3">
    <property type="entry name" value="PHOSPHOGLYCEROL TRANSFERASE I"/>
    <property type="match status" value="1"/>
</dbReference>
<keyword evidence="5 6" id="KW-0472">Membrane</keyword>